<evidence type="ECO:0000313" key="2">
    <source>
        <dbReference type="EMBL" id="KAF2669657.1"/>
    </source>
</evidence>
<dbReference type="OrthoDB" id="5341873at2759"/>
<feature type="transmembrane region" description="Helical" evidence="1">
    <location>
        <begin position="12"/>
        <end position="31"/>
    </location>
</feature>
<dbReference type="EMBL" id="MU004235">
    <property type="protein sequence ID" value="KAF2669657.1"/>
    <property type="molecule type" value="Genomic_DNA"/>
</dbReference>
<evidence type="ECO:0008006" key="4">
    <source>
        <dbReference type="Google" id="ProtNLM"/>
    </source>
</evidence>
<keyword evidence="1" id="KW-0472">Membrane</keyword>
<keyword evidence="3" id="KW-1185">Reference proteome</keyword>
<sequence>MPTPIDRALQSKSAVLAFAGVITAASAWMIWGGDMFPQESDPTGDPETWSYEELNRWLRKRSLLPSSSATKQDLLERVKSNMRSP</sequence>
<reference evidence="2" key="1">
    <citation type="journal article" date="2020" name="Stud. Mycol.">
        <title>101 Dothideomycetes genomes: a test case for predicting lifestyles and emergence of pathogens.</title>
        <authorList>
            <person name="Haridas S."/>
            <person name="Albert R."/>
            <person name="Binder M."/>
            <person name="Bloem J."/>
            <person name="Labutti K."/>
            <person name="Salamov A."/>
            <person name="Andreopoulos B."/>
            <person name="Baker S."/>
            <person name="Barry K."/>
            <person name="Bills G."/>
            <person name="Bluhm B."/>
            <person name="Cannon C."/>
            <person name="Castanera R."/>
            <person name="Culley D."/>
            <person name="Daum C."/>
            <person name="Ezra D."/>
            <person name="Gonzalez J."/>
            <person name="Henrissat B."/>
            <person name="Kuo A."/>
            <person name="Liang C."/>
            <person name="Lipzen A."/>
            <person name="Lutzoni F."/>
            <person name="Magnuson J."/>
            <person name="Mondo S."/>
            <person name="Nolan M."/>
            <person name="Ohm R."/>
            <person name="Pangilinan J."/>
            <person name="Park H.-J."/>
            <person name="Ramirez L."/>
            <person name="Alfaro M."/>
            <person name="Sun H."/>
            <person name="Tritt A."/>
            <person name="Yoshinaga Y."/>
            <person name="Zwiers L.-H."/>
            <person name="Turgeon B."/>
            <person name="Goodwin S."/>
            <person name="Spatafora J."/>
            <person name="Crous P."/>
            <person name="Grigoriev I."/>
        </authorList>
    </citation>
    <scope>NUCLEOTIDE SEQUENCE</scope>
    <source>
        <strain evidence="2">CBS 115976</strain>
    </source>
</reference>
<proteinExistence type="predicted"/>
<evidence type="ECO:0000256" key="1">
    <source>
        <dbReference type="SAM" id="Phobius"/>
    </source>
</evidence>
<keyword evidence="1" id="KW-0812">Transmembrane</keyword>
<evidence type="ECO:0000313" key="3">
    <source>
        <dbReference type="Proteomes" id="UP000799302"/>
    </source>
</evidence>
<protein>
    <recommendedName>
        <fullName evidence="4">STE24 endopeptidase</fullName>
    </recommendedName>
</protein>
<organism evidence="2 3">
    <name type="scientific">Microthyrium microscopicum</name>
    <dbReference type="NCBI Taxonomy" id="703497"/>
    <lineage>
        <taxon>Eukaryota</taxon>
        <taxon>Fungi</taxon>
        <taxon>Dikarya</taxon>
        <taxon>Ascomycota</taxon>
        <taxon>Pezizomycotina</taxon>
        <taxon>Dothideomycetes</taxon>
        <taxon>Dothideomycetes incertae sedis</taxon>
        <taxon>Microthyriales</taxon>
        <taxon>Microthyriaceae</taxon>
        <taxon>Microthyrium</taxon>
    </lineage>
</organism>
<dbReference type="Proteomes" id="UP000799302">
    <property type="component" value="Unassembled WGS sequence"/>
</dbReference>
<accession>A0A6A6UDW4</accession>
<dbReference type="AlphaFoldDB" id="A0A6A6UDW4"/>
<keyword evidence="1" id="KW-1133">Transmembrane helix</keyword>
<gene>
    <name evidence="2" type="ORF">BT63DRAFT_425336</name>
</gene>
<name>A0A6A6UDW4_9PEZI</name>